<dbReference type="Pfam" id="PF07992">
    <property type="entry name" value="Pyr_redox_2"/>
    <property type="match status" value="1"/>
</dbReference>
<evidence type="ECO:0000313" key="13">
    <source>
        <dbReference type="Proteomes" id="UP001157355"/>
    </source>
</evidence>
<comment type="cofactor">
    <cofactor evidence="1">
        <name>FMN</name>
        <dbReference type="ChEBI" id="CHEBI:58210"/>
    </cofactor>
</comment>
<comment type="cofactor">
    <cofactor evidence="2">
        <name>[4Fe-4S] cluster</name>
        <dbReference type="ChEBI" id="CHEBI:49883"/>
    </cofactor>
</comment>
<gene>
    <name evidence="12" type="ORF">GCM10010873_34920</name>
</gene>
<dbReference type="Gene3D" id="3.50.50.60">
    <property type="entry name" value="FAD/NAD(P)-binding domain"/>
    <property type="match status" value="1"/>
</dbReference>
<evidence type="ECO:0000256" key="5">
    <source>
        <dbReference type="ARBA" id="ARBA00022643"/>
    </source>
</evidence>
<dbReference type="AlphaFoldDB" id="A0AA37X0T5"/>
<dbReference type="PANTHER" id="PTHR42917:SF2">
    <property type="entry name" value="2,4-DIENOYL-COA REDUCTASE [(2E)-ENOYL-COA-PRODUCING]"/>
    <property type="match status" value="1"/>
</dbReference>
<keyword evidence="13" id="KW-1185">Reference proteome</keyword>
<keyword evidence="6" id="KW-0479">Metal-binding</keyword>
<accession>A0AA37X0T5</accession>
<dbReference type="Pfam" id="PF00724">
    <property type="entry name" value="Oxidored_FMN"/>
    <property type="match status" value="1"/>
</dbReference>
<dbReference type="PRINTS" id="PR00411">
    <property type="entry name" value="PNDRDTASEI"/>
</dbReference>
<keyword evidence="5" id="KW-0288">FMN</keyword>
<keyword evidence="4" id="KW-0285">Flavoprotein</keyword>
<dbReference type="InterPro" id="IPR023753">
    <property type="entry name" value="FAD/NAD-binding_dom"/>
</dbReference>
<dbReference type="GO" id="GO:0016491">
    <property type="term" value="F:oxidoreductase activity"/>
    <property type="evidence" value="ECO:0007669"/>
    <property type="project" value="UniProtKB-KW"/>
</dbReference>
<proteinExistence type="inferred from homology"/>
<dbReference type="GO" id="GO:0046872">
    <property type="term" value="F:metal ion binding"/>
    <property type="evidence" value="ECO:0007669"/>
    <property type="project" value="UniProtKB-KW"/>
</dbReference>
<evidence type="ECO:0000256" key="2">
    <source>
        <dbReference type="ARBA" id="ARBA00001966"/>
    </source>
</evidence>
<evidence type="ECO:0000256" key="1">
    <source>
        <dbReference type="ARBA" id="ARBA00001917"/>
    </source>
</evidence>
<organism evidence="12 13">
    <name type="scientific">Cypionkella aquatica</name>
    <dbReference type="NCBI Taxonomy" id="1756042"/>
    <lineage>
        <taxon>Bacteria</taxon>
        <taxon>Pseudomonadati</taxon>
        <taxon>Pseudomonadota</taxon>
        <taxon>Alphaproteobacteria</taxon>
        <taxon>Rhodobacterales</taxon>
        <taxon>Paracoccaceae</taxon>
        <taxon>Cypionkella</taxon>
    </lineage>
</organism>
<reference evidence="12 13" key="1">
    <citation type="journal article" date="2014" name="Int. J. Syst. Evol. Microbiol.">
        <title>Complete genome sequence of Corynebacterium casei LMG S-19264T (=DSM 44701T), isolated from a smear-ripened cheese.</title>
        <authorList>
            <consortium name="US DOE Joint Genome Institute (JGI-PGF)"/>
            <person name="Walter F."/>
            <person name="Albersmeier A."/>
            <person name="Kalinowski J."/>
            <person name="Ruckert C."/>
        </authorList>
    </citation>
    <scope>NUCLEOTIDE SEQUENCE [LARGE SCALE GENOMIC DNA]</scope>
    <source>
        <strain evidence="12 13">NBRC 111766</strain>
    </source>
</reference>
<evidence type="ECO:0000256" key="4">
    <source>
        <dbReference type="ARBA" id="ARBA00022630"/>
    </source>
</evidence>
<evidence type="ECO:0000256" key="9">
    <source>
        <dbReference type="ARBA" id="ARBA00023014"/>
    </source>
</evidence>
<name>A0AA37X0T5_9RHOB</name>
<feature type="domain" description="FAD/NAD(P)-binding" evidence="11">
    <location>
        <begin position="387"/>
        <end position="631"/>
    </location>
</feature>
<evidence type="ECO:0000256" key="6">
    <source>
        <dbReference type="ARBA" id="ARBA00022723"/>
    </source>
</evidence>
<dbReference type="GO" id="GO:0051536">
    <property type="term" value="F:iron-sulfur cluster binding"/>
    <property type="evidence" value="ECO:0007669"/>
    <property type="project" value="UniProtKB-KW"/>
</dbReference>
<evidence type="ECO:0000256" key="7">
    <source>
        <dbReference type="ARBA" id="ARBA00023002"/>
    </source>
</evidence>
<dbReference type="PRINTS" id="PR00368">
    <property type="entry name" value="FADPNR"/>
</dbReference>
<dbReference type="InterPro" id="IPR013785">
    <property type="entry name" value="Aldolase_TIM"/>
</dbReference>
<keyword evidence="7" id="KW-0560">Oxidoreductase</keyword>
<comment type="caution">
    <text evidence="12">The sequence shown here is derived from an EMBL/GenBank/DDBJ whole genome shotgun (WGS) entry which is preliminary data.</text>
</comment>
<comment type="similarity">
    <text evidence="3">In the N-terminal section; belongs to the NADH:flavin oxidoreductase/NADH oxidase family.</text>
</comment>
<dbReference type="RefSeq" id="WP_284326660.1">
    <property type="nucleotide sequence ID" value="NZ_BSPP01000013.1"/>
</dbReference>
<dbReference type="CDD" id="cd02929">
    <property type="entry name" value="TMADH_HD_FMN"/>
    <property type="match status" value="1"/>
</dbReference>
<dbReference type="Gene3D" id="3.40.50.720">
    <property type="entry name" value="NAD(P)-binding Rossmann-like Domain"/>
    <property type="match status" value="1"/>
</dbReference>
<dbReference type="GO" id="GO:0010181">
    <property type="term" value="F:FMN binding"/>
    <property type="evidence" value="ECO:0007669"/>
    <property type="project" value="InterPro"/>
</dbReference>
<dbReference type="InterPro" id="IPR037348">
    <property type="entry name" value="TMADH/DMDH_FMN-bd"/>
</dbReference>
<dbReference type="InterPro" id="IPR051793">
    <property type="entry name" value="NADH:flavin_oxidoreductase"/>
</dbReference>
<evidence type="ECO:0000259" key="11">
    <source>
        <dbReference type="Pfam" id="PF07992"/>
    </source>
</evidence>
<sequence>MDPTHAILFEPVKIGPVTAPNRFYQTPHATGLGWQRPQAGAALRGMKAEGGWGVVCTEYCSIHPTSDDSPHGFLTLWDDSDIPALALTADAIHAHGSLAGIELWHGGAHSSNRMTRVPGIAPDVQPAMFHLPTTARAMDSSDIKAFRGWQRDAALRAKQAGFDIIYVYAGHDYLPFQFLSGRSNTRGDAYGGSLENRARLLREMIEDTKEAVGDTCAVAVRLAVDELHGPRGITSAGEGREVIEMLAELPDLWDVNIAGALGNDSKSARFSAEGFQEPYVAFVKSLTTKPVVSVGRFTSPETMVAQIKRGVQDFIGAARPSIADPFLPLKIREGRADEIRECIGCNMCRAANNEAVHLRCTQNPTMAEEWRQGWHPERIAVLAQRQKVLVVGAGPAGLEAALSLGRRGAEVSLAEAGNTLGGRILRESTLPGLGTWVRVRDWRAHMIGKLPNVQVYPASEMTADDIADFGADHVVLATGSRWRRDGIGVAGMQALDLPKALTPDDIFAGAAVSGPVVIYDDDHYFMGGALADRLRAQGHDVTYVTPHATASSWTAMTDEQGFVQAKLLQAGVKIVVSHLLLGQDAGAVRLACAYTGREEERPCGTLIVATGRIPVDDLFAPLLAAGVAVSRVGDCLQPSSIADAIYAAHRFARGFGAATDAVLRREKPPLKGMI</sequence>
<evidence type="ECO:0000256" key="8">
    <source>
        <dbReference type="ARBA" id="ARBA00023004"/>
    </source>
</evidence>
<dbReference type="SUPFAM" id="SSF51971">
    <property type="entry name" value="Nucleotide-binding domain"/>
    <property type="match status" value="1"/>
</dbReference>
<feature type="domain" description="NADH:flavin oxidoreductase/NADH oxidase N-terminal" evidence="10">
    <location>
        <begin position="8"/>
        <end position="338"/>
    </location>
</feature>
<dbReference type="SUPFAM" id="SSF51905">
    <property type="entry name" value="FAD/NAD(P)-binding domain"/>
    <property type="match status" value="1"/>
</dbReference>
<keyword evidence="9" id="KW-0411">Iron-sulfur</keyword>
<evidence type="ECO:0000259" key="10">
    <source>
        <dbReference type="Pfam" id="PF00724"/>
    </source>
</evidence>
<dbReference type="SUPFAM" id="SSF51395">
    <property type="entry name" value="FMN-linked oxidoreductases"/>
    <property type="match status" value="1"/>
</dbReference>
<protein>
    <submittedName>
        <fullName evidence="12">NADH:flavin oxidoreductase</fullName>
    </submittedName>
</protein>
<dbReference type="PANTHER" id="PTHR42917">
    <property type="entry name" value="2,4-DIENOYL-COA REDUCTASE"/>
    <property type="match status" value="1"/>
</dbReference>
<keyword evidence="8" id="KW-0408">Iron</keyword>
<dbReference type="Proteomes" id="UP001157355">
    <property type="component" value="Unassembled WGS sequence"/>
</dbReference>
<evidence type="ECO:0000313" key="12">
    <source>
        <dbReference type="EMBL" id="GLS88518.1"/>
    </source>
</evidence>
<evidence type="ECO:0000256" key="3">
    <source>
        <dbReference type="ARBA" id="ARBA00011048"/>
    </source>
</evidence>
<dbReference type="Gene3D" id="3.20.20.70">
    <property type="entry name" value="Aldolase class I"/>
    <property type="match status" value="1"/>
</dbReference>
<dbReference type="InterPro" id="IPR036188">
    <property type="entry name" value="FAD/NAD-bd_sf"/>
</dbReference>
<dbReference type="InterPro" id="IPR001155">
    <property type="entry name" value="OxRdtase_FMN_N"/>
</dbReference>
<dbReference type="EMBL" id="BSPP01000013">
    <property type="protein sequence ID" value="GLS88518.1"/>
    <property type="molecule type" value="Genomic_DNA"/>
</dbReference>